<dbReference type="GO" id="GO:0009103">
    <property type="term" value="P:lipopolysaccharide biosynthetic process"/>
    <property type="evidence" value="ECO:0007669"/>
    <property type="project" value="UniProtKB-ARBA"/>
</dbReference>
<dbReference type="InterPro" id="IPR050297">
    <property type="entry name" value="LipidA_mod_glycosyltrf_83"/>
</dbReference>
<name>A0A419EZY1_9BACT</name>
<evidence type="ECO:0000256" key="2">
    <source>
        <dbReference type="ARBA" id="ARBA00022475"/>
    </source>
</evidence>
<evidence type="ECO:0000256" key="3">
    <source>
        <dbReference type="ARBA" id="ARBA00022676"/>
    </source>
</evidence>
<evidence type="ECO:0000256" key="4">
    <source>
        <dbReference type="ARBA" id="ARBA00022679"/>
    </source>
</evidence>
<feature type="transmembrane region" description="Helical" evidence="8">
    <location>
        <begin position="208"/>
        <end position="240"/>
    </location>
</feature>
<dbReference type="GO" id="GO:0006493">
    <property type="term" value="P:protein O-linked glycosylation"/>
    <property type="evidence" value="ECO:0007669"/>
    <property type="project" value="InterPro"/>
</dbReference>
<evidence type="ECO:0000256" key="5">
    <source>
        <dbReference type="ARBA" id="ARBA00022692"/>
    </source>
</evidence>
<dbReference type="AlphaFoldDB" id="A0A419EZY1"/>
<protein>
    <submittedName>
        <fullName evidence="10">Phospholipid carrier-dependent glycosyltransferase</fullName>
    </submittedName>
</protein>
<feature type="transmembrane region" description="Helical" evidence="8">
    <location>
        <begin position="176"/>
        <end position="196"/>
    </location>
</feature>
<accession>A0A419EZY1</accession>
<comment type="subcellular location">
    <subcellularLocation>
        <location evidence="1">Cell membrane</location>
        <topology evidence="1">Multi-pass membrane protein</topology>
    </subcellularLocation>
</comment>
<keyword evidence="6 8" id="KW-1133">Transmembrane helix</keyword>
<dbReference type="PANTHER" id="PTHR33908:SF11">
    <property type="entry name" value="MEMBRANE PROTEIN"/>
    <property type="match status" value="1"/>
</dbReference>
<feature type="transmembrane region" description="Helical" evidence="8">
    <location>
        <begin position="252"/>
        <end position="272"/>
    </location>
</feature>
<keyword evidence="7 8" id="KW-0472">Membrane</keyword>
<feature type="domain" description="ArnT-like N-terminal" evidence="9">
    <location>
        <begin position="125"/>
        <end position="239"/>
    </location>
</feature>
<dbReference type="InterPro" id="IPR003342">
    <property type="entry name" value="ArnT-like_N"/>
</dbReference>
<proteinExistence type="predicted"/>
<keyword evidence="5 8" id="KW-0812">Transmembrane</keyword>
<sequence>MCQTSKPSLRRPDKIQDIPLQTARRDRIALAVHAALLVVAVVYWGRFVNINAPFIYHADEPDVIARAARIALTGDLNPHWFHYPTLVIYVHAAILKLLSLFFHIPLGQCVTLSVRGVDPEVFSIYHTARIATICFSVGTLYLLLRLTSRMSSSLVASLAGITFVGSNLVRDSAVYVTVDMPMTFFVIASVSQLVAFSESARQGQCKERHIWCAAILGGLAAGAKYNGAAVLLGVPLAVWFAGKPLRWSVSRLPLTALLAVSIFAATTPYAVLDMKTFLDPAVGMPYDFVHYSMGHPGADQGVSFLKAVNGLLNQHSVLVVFALLSPLAAYEKKVRKPLALVGFTALLFLGMVSAAKVYFSRHLLPLLPVLDCMTAVGVWGAVTMTASRPSHKRMVLRTALPMVVVFCVAGWISFQRIRLTWREMRVPDNRTIAYEWISENVPPRSRILYEAYCPQLYFSGKFETDSIWTISRMPLKEIIQNYDYVVVSEKQWGRYASWEDRPYQALAERFPFREWRREGARSRGPDIRMYDVRNKAHDARAQ</sequence>
<evidence type="ECO:0000256" key="6">
    <source>
        <dbReference type="ARBA" id="ARBA00022989"/>
    </source>
</evidence>
<feature type="transmembrane region" description="Helical" evidence="8">
    <location>
        <begin position="86"/>
        <end position="106"/>
    </location>
</feature>
<feature type="transmembrane region" description="Helical" evidence="8">
    <location>
        <begin position="127"/>
        <end position="144"/>
    </location>
</feature>
<dbReference type="PANTHER" id="PTHR33908">
    <property type="entry name" value="MANNOSYLTRANSFERASE YKCB-RELATED"/>
    <property type="match status" value="1"/>
</dbReference>
<evidence type="ECO:0000313" key="10">
    <source>
        <dbReference type="EMBL" id="RJP71097.1"/>
    </source>
</evidence>
<dbReference type="Pfam" id="PF02366">
    <property type="entry name" value="PMT"/>
    <property type="match status" value="1"/>
</dbReference>
<evidence type="ECO:0000256" key="8">
    <source>
        <dbReference type="SAM" id="Phobius"/>
    </source>
</evidence>
<dbReference type="Proteomes" id="UP000285961">
    <property type="component" value="Unassembled WGS sequence"/>
</dbReference>
<dbReference type="GO" id="GO:0016763">
    <property type="term" value="F:pentosyltransferase activity"/>
    <property type="evidence" value="ECO:0007669"/>
    <property type="project" value="TreeGrafter"/>
</dbReference>
<comment type="caution">
    <text evidence="10">The sequence shown here is derived from an EMBL/GenBank/DDBJ whole genome shotgun (WGS) entry which is preliminary data.</text>
</comment>
<reference evidence="10 11" key="1">
    <citation type="journal article" date="2017" name="ISME J.">
        <title>Energy and carbon metabolisms in a deep terrestrial subsurface fluid microbial community.</title>
        <authorList>
            <person name="Momper L."/>
            <person name="Jungbluth S.P."/>
            <person name="Lee M.D."/>
            <person name="Amend J.P."/>
        </authorList>
    </citation>
    <scope>NUCLEOTIDE SEQUENCE [LARGE SCALE GENOMIC DNA]</scope>
    <source>
        <strain evidence="10">SURF_17</strain>
    </source>
</reference>
<organism evidence="10 11">
    <name type="scientific">Candidatus Abyssobacteria bacterium SURF_17</name>
    <dbReference type="NCBI Taxonomy" id="2093361"/>
    <lineage>
        <taxon>Bacteria</taxon>
        <taxon>Pseudomonadati</taxon>
        <taxon>Candidatus Hydrogenedentota</taxon>
        <taxon>Candidatus Abyssobacteria</taxon>
    </lineage>
</organism>
<evidence type="ECO:0000313" key="11">
    <source>
        <dbReference type="Proteomes" id="UP000285961"/>
    </source>
</evidence>
<dbReference type="EMBL" id="QZKI01000062">
    <property type="protein sequence ID" value="RJP71097.1"/>
    <property type="molecule type" value="Genomic_DNA"/>
</dbReference>
<feature type="transmembrane region" description="Helical" evidence="8">
    <location>
        <begin position="394"/>
        <end position="414"/>
    </location>
</feature>
<evidence type="ECO:0000256" key="7">
    <source>
        <dbReference type="ARBA" id="ARBA00023136"/>
    </source>
</evidence>
<dbReference type="GO" id="GO:0000030">
    <property type="term" value="F:mannosyltransferase activity"/>
    <property type="evidence" value="ECO:0007669"/>
    <property type="project" value="InterPro"/>
</dbReference>
<feature type="transmembrane region" description="Helical" evidence="8">
    <location>
        <begin position="28"/>
        <end position="45"/>
    </location>
</feature>
<keyword evidence="4 10" id="KW-0808">Transferase</keyword>
<gene>
    <name evidence="10" type="ORF">C4532_08100</name>
</gene>
<feature type="transmembrane region" description="Helical" evidence="8">
    <location>
        <begin position="365"/>
        <end position="382"/>
    </location>
</feature>
<feature type="transmembrane region" description="Helical" evidence="8">
    <location>
        <begin position="337"/>
        <end position="359"/>
    </location>
</feature>
<evidence type="ECO:0000259" key="9">
    <source>
        <dbReference type="Pfam" id="PF02366"/>
    </source>
</evidence>
<dbReference type="GO" id="GO:0005886">
    <property type="term" value="C:plasma membrane"/>
    <property type="evidence" value="ECO:0007669"/>
    <property type="project" value="UniProtKB-SubCell"/>
</dbReference>
<keyword evidence="2" id="KW-1003">Cell membrane</keyword>
<keyword evidence="3" id="KW-0328">Glycosyltransferase</keyword>
<evidence type="ECO:0000256" key="1">
    <source>
        <dbReference type="ARBA" id="ARBA00004651"/>
    </source>
</evidence>